<accession>A0A4Q5L7W3</accession>
<gene>
    <name evidence="1" type="ORF">EWM57_18245</name>
</gene>
<keyword evidence="2" id="KW-1185">Reference proteome</keyword>
<dbReference type="RefSeq" id="WP_129922712.1">
    <property type="nucleotide sequence ID" value="NZ_SEWE01000053.1"/>
</dbReference>
<proteinExistence type="predicted"/>
<name>A0A4Q5L7W3_9BACT</name>
<dbReference type="EMBL" id="SEWE01000053">
    <property type="protein sequence ID" value="RYU76735.1"/>
    <property type="molecule type" value="Genomic_DNA"/>
</dbReference>
<reference evidence="1 2" key="1">
    <citation type="submission" date="2019-02" db="EMBL/GenBank/DDBJ databases">
        <title>Bacterial novel species isolated from soil.</title>
        <authorList>
            <person name="Jung H.-Y."/>
        </authorList>
    </citation>
    <scope>NUCLEOTIDE SEQUENCE [LARGE SCALE GENOMIC DNA]</scope>
    <source>
        <strain evidence="1 2">1-3-3-3</strain>
    </source>
</reference>
<evidence type="ECO:0008006" key="3">
    <source>
        <dbReference type="Google" id="ProtNLM"/>
    </source>
</evidence>
<dbReference type="AlphaFoldDB" id="A0A4Q5L7W3"/>
<dbReference type="OrthoDB" id="878538at2"/>
<organism evidence="1 2">
    <name type="scientific">Hymenobacter persicinus</name>
    <dbReference type="NCBI Taxonomy" id="2025506"/>
    <lineage>
        <taxon>Bacteria</taxon>
        <taxon>Pseudomonadati</taxon>
        <taxon>Bacteroidota</taxon>
        <taxon>Cytophagia</taxon>
        <taxon>Cytophagales</taxon>
        <taxon>Hymenobacteraceae</taxon>
        <taxon>Hymenobacter</taxon>
    </lineage>
</organism>
<evidence type="ECO:0000313" key="2">
    <source>
        <dbReference type="Proteomes" id="UP000294155"/>
    </source>
</evidence>
<dbReference type="Proteomes" id="UP000294155">
    <property type="component" value="Unassembled WGS sequence"/>
</dbReference>
<protein>
    <recommendedName>
        <fullName evidence="3">STAS/SEC14 domain-containing protein</fullName>
    </recommendedName>
</protein>
<evidence type="ECO:0000313" key="1">
    <source>
        <dbReference type="EMBL" id="RYU76735.1"/>
    </source>
</evidence>
<comment type="caution">
    <text evidence="1">The sequence shown here is derived from an EMBL/GenBank/DDBJ whole genome shotgun (WGS) entry which is preliminary data.</text>
</comment>
<sequence>MAHLLYPTNASLYFHNELASVLEHADGYARIDWNPVPIQSSVLRTIYEQVLQLLRVSGFTKILSDHQLMPPLQPADQAWLSENWVPRAIAEAGYRHGAVVEAHDLASRTSIVQVVQQLGGMPLTVRYFEDDRRAAEWLRCA</sequence>